<dbReference type="KEGG" id="nmf:NMS_0735"/>
<dbReference type="EMBL" id="AP014548">
    <property type="protein sequence ID" value="BAO54744.1"/>
    <property type="molecule type" value="Genomic_DNA"/>
</dbReference>
<dbReference type="HOGENOM" id="CLU_061747_0_0_10"/>
<evidence type="ECO:0000259" key="1">
    <source>
        <dbReference type="PROSITE" id="PS51724"/>
    </source>
</evidence>
<dbReference type="Pfam" id="PF18174">
    <property type="entry name" value="HU-CCDC81_bac_1"/>
    <property type="match status" value="1"/>
</dbReference>
<dbReference type="InterPro" id="IPR041268">
    <property type="entry name" value="HU-CCDC81_bac_2"/>
</dbReference>
<name>W8VP02_9FLAO</name>
<dbReference type="RefSeq" id="WP_041495452.1">
    <property type="nucleotide sequence ID" value="NZ_AP014548.1"/>
</dbReference>
<evidence type="ECO:0000313" key="3">
    <source>
        <dbReference type="Proteomes" id="UP000031760"/>
    </source>
</evidence>
<dbReference type="GO" id="GO:0042834">
    <property type="term" value="F:peptidoglycan binding"/>
    <property type="evidence" value="ECO:0007669"/>
    <property type="project" value="InterPro"/>
</dbReference>
<gene>
    <name evidence="2" type="ORF">NMS_0735</name>
</gene>
<protein>
    <recommendedName>
        <fullName evidence="1">SPOR domain-containing protein</fullName>
    </recommendedName>
</protein>
<sequence>MQMSSYISELLYRHECVVIPGFGAFISRRVPAQHFASTHTLYPPKKGLSFNEQIQQNDGLLVNYVSTVEQIPYADALQEIRNYVRFLDHEIDEKGEITIHKVGRFTRTAESALSFTPMYLVNYLPEAFGLTKHETYAINRTPVTAPVEEEIAAETSVIALETPKSGSAAWVRAAAAVAILVAGSYAGLHSYQMETVNEAIAIEEMANEQFKSKVQEASFLISTPLPSVTMEVAPIVKDFHVVAGAFRDPANADKKVALLKEQGFAAERIGVNKYGLHNVAFGSFVERNDAINELYRIRKQGFEGAWLLSGSFNK</sequence>
<feature type="domain" description="SPOR" evidence="1">
    <location>
        <begin position="233"/>
        <end position="309"/>
    </location>
</feature>
<dbReference type="InterPro" id="IPR007730">
    <property type="entry name" value="SPOR-like_dom"/>
</dbReference>
<dbReference type="SUPFAM" id="SSF110997">
    <property type="entry name" value="Sporulation related repeat"/>
    <property type="match status" value="1"/>
</dbReference>
<dbReference type="Proteomes" id="UP000031760">
    <property type="component" value="Chromosome"/>
</dbReference>
<keyword evidence="3" id="KW-1185">Reference proteome</keyword>
<dbReference type="AlphaFoldDB" id="W8VP02"/>
<reference evidence="2 3" key="1">
    <citation type="journal article" date="2014" name="Proc. Natl. Acad. Sci. U.S.A.">
        <title>Functional characterization of flavobacteria rhodopsins reveals a unique class of light-driven chloride pump in bacteria.</title>
        <authorList>
            <person name="Yoshizawa S."/>
            <person name="Kumagai Y."/>
            <person name="Kim H."/>
            <person name="Ogura Y."/>
            <person name="Hayashi T."/>
            <person name="Iwasaki W."/>
            <person name="DeLong E.F."/>
            <person name="Kogure K."/>
        </authorList>
    </citation>
    <scope>NUCLEOTIDE SEQUENCE [LARGE SCALE GENOMIC DNA]</scope>
    <source>
        <strain evidence="2 3">S1-08</strain>
    </source>
</reference>
<dbReference type="Pfam" id="PF05036">
    <property type="entry name" value="SPOR"/>
    <property type="match status" value="1"/>
</dbReference>
<dbReference type="InterPro" id="IPR040495">
    <property type="entry name" value="HU-CCDC81_bac_1"/>
</dbReference>
<dbReference type="Pfam" id="PF18175">
    <property type="entry name" value="HU-CCDC81_bac_2"/>
    <property type="match status" value="1"/>
</dbReference>
<dbReference type="InterPro" id="IPR036680">
    <property type="entry name" value="SPOR-like_sf"/>
</dbReference>
<dbReference type="STRING" id="1454201.NMS_0735"/>
<evidence type="ECO:0000313" key="2">
    <source>
        <dbReference type="EMBL" id="BAO54744.1"/>
    </source>
</evidence>
<proteinExistence type="predicted"/>
<accession>W8VP02</accession>
<dbReference type="OrthoDB" id="653949at2"/>
<dbReference type="PROSITE" id="PS51724">
    <property type="entry name" value="SPOR"/>
    <property type="match status" value="1"/>
</dbReference>
<dbReference type="Gene3D" id="3.30.70.1070">
    <property type="entry name" value="Sporulation related repeat"/>
    <property type="match status" value="1"/>
</dbReference>
<organism evidence="2 3">
    <name type="scientific">Nonlabens marinus S1-08</name>
    <dbReference type="NCBI Taxonomy" id="1454201"/>
    <lineage>
        <taxon>Bacteria</taxon>
        <taxon>Pseudomonadati</taxon>
        <taxon>Bacteroidota</taxon>
        <taxon>Flavobacteriia</taxon>
        <taxon>Flavobacteriales</taxon>
        <taxon>Flavobacteriaceae</taxon>
        <taxon>Nonlabens</taxon>
    </lineage>
</organism>